<dbReference type="Pfam" id="PF05705">
    <property type="entry name" value="DUF829"/>
    <property type="match status" value="1"/>
</dbReference>
<keyword evidence="4 7" id="KW-0472">Membrane</keyword>
<evidence type="ECO:0000256" key="1">
    <source>
        <dbReference type="ARBA" id="ARBA00004126"/>
    </source>
</evidence>
<organism evidence="8 9">
    <name type="scientific">Setomelanomma holmii</name>
    <dbReference type="NCBI Taxonomy" id="210430"/>
    <lineage>
        <taxon>Eukaryota</taxon>
        <taxon>Fungi</taxon>
        <taxon>Dikarya</taxon>
        <taxon>Ascomycota</taxon>
        <taxon>Pezizomycotina</taxon>
        <taxon>Dothideomycetes</taxon>
        <taxon>Pleosporomycetidae</taxon>
        <taxon>Pleosporales</taxon>
        <taxon>Pleosporineae</taxon>
        <taxon>Phaeosphaeriaceae</taxon>
        <taxon>Setomelanomma</taxon>
    </lineage>
</organism>
<name>A0A9P4LR91_9PLEO</name>
<reference evidence="8" key="1">
    <citation type="journal article" date="2020" name="Stud. Mycol.">
        <title>101 Dothideomycetes genomes: a test case for predicting lifestyles and emergence of pathogens.</title>
        <authorList>
            <person name="Haridas S."/>
            <person name="Albert R."/>
            <person name="Binder M."/>
            <person name="Bloem J."/>
            <person name="Labutti K."/>
            <person name="Salamov A."/>
            <person name="Andreopoulos B."/>
            <person name="Baker S."/>
            <person name="Barry K."/>
            <person name="Bills G."/>
            <person name="Bluhm B."/>
            <person name="Cannon C."/>
            <person name="Castanera R."/>
            <person name="Culley D."/>
            <person name="Daum C."/>
            <person name="Ezra D."/>
            <person name="Gonzalez J."/>
            <person name="Henrissat B."/>
            <person name="Kuo A."/>
            <person name="Liang C."/>
            <person name="Lipzen A."/>
            <person name="Lutzoni F."/>
            <person name="Magnuson J."/>
            <person name="Mondo S."/>
            <person name="Nolan M."/>
            <person name="Ohm R."/>
            <person name="Pangilinan J."/>
            <person name="Park H.-J."/>
            <person name="Ramirez L."/>
            <person name="Alfaro M."/>
            <person name="Sun H."/>
            <person name="Tritt A."/>
            <person name="Yoshinaga Y."/>
            <person name="Zwiers L.-H."/>
            <person name="Turgeon B."/>
            <person name="Goodwin S."/>
            <person name="Spatafora J."/>
            <person name="Crous P."/>
            <person name="Grigoriev I."/>
        </authorList>
    </citation>
    <scope>NUCLEOTIDE SEQUENCE</scope>
    <source>
        <strain evidence="8">CBS 110217</strain>
    </source>
</reference>
<evidence type="ECO:0000256" key="5">
    <source>
        <dbReference type="ARBA" id="ARBA00023242"/>
    </source>
</evidence>
<dbReference type="GO" id="GO:0031965">
    <property type="term" value="C:nuclear membrane"/>
    <property type="evidence" value="ECO:0007669"/>
    <property type="project" value="UniProtKB-SubCell"/>
</dbReference>
<gene>
    <name evidence="8" type="ORF">EK21DRAFT_97220</name>
</gene>
<keyword evidence="2 7" id="KW-0812">Transmembrane</keyword>
<comment type="subcellular location">
    <subcellularLocation>
        <location evidence="6">Endomembrane system</location>
        <topology evidence="6">Single-pass membrane protein</topology>
    </subcellularLocation>
    <subcellularLocation>
        <location evidence="1">Nucleus membrane</location>
    </subcellularLocation>
</comment>
<evidence type="ECO:0000256" key="7">
    <source>
        <dbReference type="SAM" id="Phobius"/>
    </source>
</evidence>
<dbReference type="OrthoDB" id="77878at2759"/>
<dbReference type="Proteomes" id="UP000799777">
    <property type="component" value="Unassembled WGS sequence"/>
</dbReference>
<keyword evidence="9" id="KW-1185">Reference proteome</keyword>
<accession>A0A9P4LR91</accession>
<evidence type="ECO:0000313" key="8">
    <source>
        <dbReference type="EMBL" id="KAF2035043.1"/>
    </source>
</evidence>
<proteinExistence type="predicted"/>
<dbReference type="InterPro" id="IPR008547">
    <property type="entry name" value="DUF829_TMEM53"/>
</dbReference>
<dbReference type="PANTHER" id="PTHR12265:SF30">
    <property type="entry name" value="TRANSMEMBRANE PROTEIN 53"/>
    <property type="match status" value="1"/>
</dbReference>
<evidence type="ECO:0000256" key="6">
    <source>
        <dbReference type="ARBA" id="ARBA00037847"/>
    </source>
</evidence>
<keyword evidence="5" id="KW-0539">Nucleus</keyword>
<comment type="caution">
    <text evidence="8">The sequence shown here is derived from an EMBL/GenBank/DDBJ whole genome shotgun (WGS) entry which is preliminary data.</text>
</comment>
<evidence type="ECO:0000313" key="9">
    <source>
        <dbReference type="Proteomes" id="UP000799777"/>
    </source>
</evidence>
<evidence type="ECO:0000256" key="2">
    <source>
        <dbReference type="ARBA" id="ARBA00022692"/>
    </source>
</evidence>
<dbReference type="PANTHER" id="PTHR12265">
    <property type="entry name" value="TRANSMEMBRANE PROTEIN 53"/>
    <property type="match status" value="1"/>
</dbReference>
<evidence type="ECO:0000256" key="3">
    <source>
        <dbReference type="ARBA" id="ARBA00022989"/>
    </source>
</evidence>
<protein>
    <submittedName>
        <fullName evidence="8">Indole-diterpene biosynthesis protein-like protein PaxU</fullName>
    </submittedName>
</protein>
<dbReference type="EMBL" id="ML978159">
    <property type="protein sequence ID" value="KAF2035043.1"/>
    <property type="molecule type" value="Genomic_DNA"/>
</dbReference>
<keyword evidence="3 7" id="KW-1133">Transmembrane helix</keyword>
<feature type="transmembrane region" description="Helical" evidence="7">
    <location>
        <begin position="156"/>
        <end position="177"/>
    </location>
</feature>
<sequence>MSLYIPPDHVPEELVVLCTWLGAAPKHINKYILAHRTVTPCARILLIQSDVSIVTTSYPAQRKAIRPAVQVIRAVVEECDQSGEGTSAVHPEILMHTFSNGGTNSATQLLLELGEERGKPLPIVGMMCDSGPARGEYWKSYHSMLLSMPKGLANTIGPVICQFILIMLFTSIAIGRYEKPETLWRRTLLDAKYVTGAKRKERRICYVYSKVDDHVEWQDIVAHADAARGNGWGVVEVEFEGTPHCNHFTSNVARYEGMMRRMWEGGKLVDDKAG</sequence>
<evidence type="ECO:0000256" key="4">
    <source>
        <dbReference type="ARBA" id="ARBA00023136"/>
    </source>
</evidence>
<dbReference type="AlphaFoldDB" id="A0A9P4LR91"/>